<evidence type="ECO:0000313" key="2">
    <source>
        <dbReference type="EMBL" id="WAE52409.1"/>
    </source>
</evidence>
<evidence type="ECO:0000313" key="3">
    <source>
        <dbReference type="Proteomes" id="UP001164632"/>
    </source>
</evidence>
<proteinExistence type="predicted"/>
<dbReference type="EMBL" id="CP113257">
    <property type="protein sequence ID" value="WAE52409.1"/>
    <property type="molecule type" value="Genomic_DNA"/>
</dbReference>
<accession>A0AA47HXZ6</accession>
<dbReference type="Pfam" id="PF09537">
    <property type="entry name" value="DUF2383"/>
    <property type="match status" value="1"/>
</dbReference>
<dbReference type="Proteomes" id="UP001164632">
    <property type="component" value="Chromosome"/>
</dbReference>
<dbReference type="InterPro" id="IPR012347">
    <property type="entry name" value="Ferritin-like"/>
</dbReference>
<dbReference type="RefSeq" id="WP_110778764.1">
    <property type="nucleotide sequence ID" value="NZ_CP029772.1"/>
</dbReference>
<dbReference type="InterPro" id="IPR019052">
    <property type="entry name" value="DUF2383"/>
</dbReference>
<evidence type="ECO:0000259" key="1">
    <source>
        <dbReference type="Pfam" id="PF09537"/>
    </source>
</evidence>
<dbReference type="AlphaFoldDB" id="A0AA47HXZ6"/>
<name>A0AA47HXZ6_9GAMM</name>
<gene>
    <name evidence="2" type="ORF">OSV15_22595</name>
</gene>
<feature type="domain" description="DUF2383" evidence="1">
    <location>
        <begin position="5"/>
        <end position="111"/>
    </location>
</feature>
<reference evidence="2" key="1">
    <citation type="submission" date="2022-11" db="EMBL/GenBank/DDBJ databases">
        <title>Genomic of Pseudomonas TF18.</title>
        <authorList>
            <person name="Liu T."/>
        </authorList>
    </citation>
    <scope>NUCLEOTIDE SEQUENCE</scope>
    <source>
        <strain evidence="2">TF18</strain>
    </source>
</reference>
<organism evidence="2 3">
    <name type="scientific">Stutzerimonas frequens</name>
    <dbReference type="NCBI Taxonomy" id="2968969"/>
    <lineage>
        <taxon>Bacteria</taxon>
        <taxon>Pseudomonadati</taxon>
        <taxon>Pseudomonadota</taxon>
        <taxon>Gammaproteobacteria</taxon>
        <taxon>Pseudomonadales</taxon>
        <taxon>Pseudomonadaceae</taxon>
        <taxon>Stutzerimonas</taxon>
    </lineage>
</organism>
<dbReference type="InterPro" id="IPR011971">
    <property type="entry name" value="CHP02284"/>
</dbReference>
<sequence length="143" mass="16304">MNHSMNQLNELIEITRDGQRFYQHAAEEAKDVELQHLFRDLAQAKTQVIQALSVKVAANHEQPSQGGTLTGRMRELYTDARSRVGDHDRAYVDQLEQSEAHLLRAFEDAVADAEPDVKALLAIELPKLRACHERIRQLKATRH</sequence>
<dbReference type="NCBIfam" id="TIGR02284">
    <property type="entry name" value="PA2169 family four-helix-bundle protein"/>
    <property type="match status" value="1"/>
</dbReference>
<dbReference type="Gene3D" id="1.20.1260.10">
    <property type="match status" value="1"/>
</dbReference>
<protein>
    <submittedName>
        <fullName evidence="2">PA2169 family four-helix-bundle protein</fullName>
    </submittedName>
</protein>